<organism evidence="2 3">
    <name type="scientific">Candidatus Scatomonas pullistercoris</name>
    <dbReference type="NCBI Taxonomy" id="2840920"/>
    <lineage>
        <taxon>Bacteria</taxon>
        <taxon>Bacillati</taxon>
        <taxon>Bacillota</taxon>
        <taxon>Clostridia</taxon>
        <taxon>Lachnospirales</taxon>
        <taxon>Lachnospiraceae</taxon>
        <taxon>Lachnospiraceae incertae sedis</taxon>
        <taxon>Candidatus Scatomonas</taxon>
    </lineage>
</organism>
<dbReference type="EMBL" id="DVOO01000003">
    <property type="protein sequence ID" value="HIV24297.1"/>
    <property type="molecule type" value="Genomic_DNA"/>
</dbReference>
<evidence type="ECO:0000313" key="3">
    <source>
        <dbReference type="Proteomes" id="UP000824169"/>
    </source>
</evidence>
<dbReference type="InterPro" id="IPR006680">
    <property type="entry name" value="Amidohydro-rel"/>
</dbReference>
<dbReference type="Gene3D" id="3.20.20.140">
    <property type="entry name" value="Metal-dependent hydrolases"/>
    <property type="match status" value="1"/>
</dbReference>
<dbReference type="InterPro" id="IPR032466">
    <property type="entry name" value="Metal_Hydrolase"/>
</dbReference>
<comment type="caution">
    <text evidence="2">The sequence shown here is derived from an EMBL/GenBank/DDBJ whole genome shotgun (WGS) entry which is preliminary data.</text>
</comment>
<dbReference type="SUPFAM" id="SSF51556">
    <property type="entry name" value="Metallo-dependent hydrolases"/>
    <property type="match status" value="1"/>
</dbReference>
<dbReference type="Pfam" id="PF01979">
    <property type="entry name" value="Amidohydro_1"/>
    <property type="match status" value="1"/>
</dbReference>
<reference evidence="2" key="1">
    <citation type="submission" date="2020-10" db="EMBL/GenBank/DDBJ databases">
        <authorList>
            <person name="Gilroy R."/>
        </authorList>
    </citation>
    <scope>NUCLEOTIDE SEQUENCE</scope>
    <source>
        <strain evidence="2">CHK188-20938</strain>
    </source>
</reference>
<evidence type="ECO:0000259" key="1">
    <source>
        <dbReference type="Pfam" id="PF01979"/>
    </source>
</evidence>
<proteinExistence type="predicted"/>
<dbReference type="InterPro" id="IPR051781">
    <property type="entry name" value="Metallo-dep_Hydrolase"/>
</dbReference>
<dbReference type="Proteomes" id="UP000824169">
    <property type="component" value="Unassembled WGS sequence"/>
</dbReference>
<dbReference type="GO" id="GO:0016787">
    <property type="term" value="F:hydrolase activity"/>
    <property type="evidence" value="ECO:0007669"/>
    <property type="project" value="InterPro"/>
</dbReference>
<accession>A0A9D1TA46</accession>
<feature type="domain" description="Amidohydrolase-related" evidence="1">
    <location>
        <begin position="31"/>
        <end position="246"/>
    </location>
</feature>
<reference evidence="2" key="2">
    <citation type="journal article" date="2021" name="PeerJ">
        <title>Extensive microbial diversity within the chicken gut microbiome revealed by metagenomics and culture.</title>
        <authorList>
            <person name="Gilroy R."/>
            <person name="Ravi A."/>
            <person name="Getino M."/>
            <person name="Pursley I."/>
            <person name="Horton D.L."/>
            <person name="Alikhan N.F."/>
            <person name="Baker D."/>
            <person name="Gharbi K."/>
            <person name="Hall N."/>
            <person name="Watson M."/>
            <person name="Adriaenssens E.M."/>
            <person name="Foster-Nyarko E."/>
            <person name="Jarju S."/>
            <person name="Secka A."/>
            <person name="Antonio M."/>
            <person name="Oren A."/>
            <person name="Chaudhuri R.R."/>
            <person name="La Ragione R."/>
            <person name="Hildebrand F."/>
            <person name="Pallen M.J."/>
        </authorList>
    </citation>
    <scope>NUCLEOTIDE SEQUENCE</scope>
    <source>
        <strain evidence="2">CHK188-20938</strain>
    </source>
</reference>
<name>A0A9D1TA46_9FIRM</name>
<evidence type="ECO:0000313" key="2">
    <source>
        <dbReference type="EMBL" id="HIV24297.1"/>
    </source>
</evidence>
<dbReference type="PANTHER" id="PTHR43135:SF3">
    <property type="entry name" value="ALPHA-D-RIBOSE 1-METHYLPHOSPHONATE 5-TRIPHOSPHATE DIPHOSPHATASE"/>
    <property type="match status" value="1"/>
</dbReference>
<protein>
    <submittedName>
        <fullName evidence="2">Amidohydrolase family protein</fullName>
    </submittedName>
</protein>
<gene>
    <name evidence="2" type="ORF">IAB71_00680</name>
</gene>
<dbReference type="AlphaFoldDB" id="A0A9D1TA46"/>
<dbReference type="PANTHER" id="PTHR43135">
    <property type="entry name" value="ALPHA-D-RIBOSE 1-METHYLPHOSPHONATE 5-TRIPHOSPHATE DIPHOSPHATASE"/>
    <property type="match status" value="1"/>
</dbReference>
<sequence>MFGEGHAHIFMDGADYHASVEAHRNGPDERRIRAHLAEYQQRGISFVRDGGDHFGASFLARELAPEYGITYRTPGAALYKKGHYGRVAGEPFENLREYASLVRERKRQGADFIKIMTTGIMDFRTDHTLTSRALSEDEVFEMVRIAHEEGFRVMSHTNGARSCEIAAAAGVDSLEHGNFQDEQSLRVLAECGTLWVPTVVTVKNLIGCGRYSDRILERIWKRIGTQMRAARALGVPMALGSDAGACMVGHGSGILQEYQAFREIFPEDERLVPDLEEGQRRLEGFARE</sequence>